<dbReference type="CDD" id="cd01298">
    <property type="entry name" value="ATZ_TRZ_like"/>
    <property type="match status" value="1"/>
</dbReference>
<dbReference type="PANTHER" id="PTHR43794">
    <property type="entry name" value="AMINOHYDROLASE SSNA-RELATED"/>
    <property type="match status" value="1"/>
</dbReference>
<evidence type="ECO:0000313" key="5">
    <source>
        <dbReference type="Proteomes" id="UP001569414"/>
    </source>
</evidence>
<dbReference type="GO" id="GO:0102127">
    <property type="term" value="F:8-oxoguanine deaminase activity"/>
    <property type="evidence" value="ECO:0007669"/>
    <property type="project" value="UniProtKB-EC"/>
</dbReference>
<feature type="domain" description="Amidohydrolase-related" evidence="3">
    <location>
        <begin position="58"/>
        <end position="441"/>
    </location>
</feature>
<dbReference type="PANTHER" id="PTHR43794:SF11">
    <property type="entry name" value="AMIDOHYDROLASE-RELATED DOMAIN-CONTAINING PROTEIN"/>
    <property type="match status" value="1"/>
</dbReference>
<keyword evidence="2 4" id="KW-0378">Hydrolase</keyword>
<evidence type="ECO:0000313" key="4">
    <source>
        <dbReference type="EMBL" id="MFA0790459.1"/>
    </source>
</evidence>
<comment type="similarity">
    <text evidence="1">Belongs to the metallo-dependent hydrolases superfamily. ATZ/TRZ family.</text>
</comment>
<proteinExistence type="inferred from homology"/>
<reference evidence="4 5" key="1">
    <citation type="submission" date="2024-08" db="EMBL/GenBank/DDBJ databases">
        <authorList>
            <person name="Ishaq N."/>
        </authorList>
    </citation>
    <scope>NUCLEOTIDE SEQUENCE [LARGE SCALE GENOMIC DNA]</scope>
    <source>
        <strain evidence="4 5">JCM 30400</strain>
    </source>
</reference>
<accession>A0ABV4NN43</accession>
<dbReference type="InterPro" id="IPR050287">
    <property type="entry name" value="MTA/SAH_deaminase"/>
</dbReference>
<sequence length="473" mass="51753">MAKTLLLKNADILVTMDAERREITKGGIFAEDGLITAVGQTKSLPTSADTVIDATGQIVLPGMVNTHHHLNQTLTRNLPCCQNKNLFAWLQLHYPIWTRINPEASRTSALIGLGELILSGCTTVFDHSYLFKSGNKVDIHIEAARDLGVRFHASRGSMSLGKSLGGLPPDESVEEENFILKDSIRVIDRYHDASFGALTRIVLAPCSPFTVSEALLKETALLARDKGVMLHTHLCETFDEERYTLERFGKRPLEWMEEMGWLGPDVWFAHAIHVDSEEINIFARTGCGISHCPSSNMRLASGIAPVKDYMAAGVKVSLGVDGAASNDASNMLMETRQAMLLARLRMGLRPPEGPHRYSQLSQSHPLRSSEWMSAREALELATLGGAKVLNRSDIGALEVGRCADFFTLQLNTINYAGGLSDPVAAVIFCAPQSAQTVVIHGQKIVDNGEINSLDMAAVIKEHNTWSLRLLKGS</sequence>
<gene>
    <name evidence="4" type="ORF">ACCI51_07855</name>
</gene>
<dbReference type="Pfam" id="PF01979">
    <property type="entry name" value="Amidohydro_1"/>
    <property type="match status" value="1"/>
</dbReference>
<name>A0ABV4NN43_9GAMM</name>
<keyword evidence="5" id="KW-1185">Reference proteome</keyword>
<dbReference type="EC" id="3.5.4.32" evidence="4"/>
<dbReference type="InterPro" id="IPR011059">
    <property type="entry name" value="Metal-dep_hydrolase_composite"/>
</dbReference>
<dbReference type="SUPFAM" id="SSF51556">
    <property type="entry name" value="Metallo-dependent hydrolases"/>
    <property type="match status" value="1"/>
</dbReference>
<dbReference type="InterPro" id="IPR006680">
    <property type="entry name" value="Amidohydro-rel"/>
</dbReference>
<dbReference type="Gene3D" id="2.30.40.10">
    <property type="entry name" value="Urease, subunit C, domain 1"/>
    <property type="match status" value="1"/>
</dbReference>
<comment type="caution">
    <text evidence="4">The sequence shown here is derived from an EMBL/GenBank/DDBJ whole genome shotgun (WGS) entry which is preliminary data.</text>
</comment>
<protein>
    <submittedName>
        <fullName evidence="4">8-oxoguanine deaminase</fullName>
        <ecNumber evidence="4">3.5.4.32</ecNumber>
    </submittedName>
</protein>
<dbReference type="RefSeq" id="WP_371843206.1">
    <property type="nucleotide sequence ID" value="NZ_JBGMEL010000006.1"/>
</dbReference>
<dbReference type="InterPro" id="IPR032466">
    <property type="entry name" value="Metal_Hydrolase"/>
</dbReference>
<dbReference type="Proteomes" id="UP001569414">
    <property type="component" value="Unassembled WGS sequence"/>
</dbReference>
<evidence type="ECO:0000259" key="3">
    <source>
        <dbReference type="Pfam" id="PF01979"/>
    </source>
</evidence>
<dbReference type="NCBIfam" id="NF006055">
    <property type="entry name" value="PRK08203.1"/>
    <property type="match status" value="1"/>
</dbReference>
<organism evidence="4 5">
    <name type="scientific">Microbulbifer echini</name>
    <dbReference type="NCBI Taxonomy" id="1529067"/>
    <lineage>
        <taxon>Bacteria</taxon>
        <taxon>Pseudomonadati</taxon>
        <taxon>Pseudomonadota</taxon>
        <taxon>Gammaproteobacteria</taxon>
        <taxon>Cellvibrionales</taxon>
        <taxon>Microbulbiferaceae</taxon>
        <taxon>Microbulbifer</taxon>
    </lineage>
</organism>
<dbReference type="SUPFAM" id="SSF51338">
    <property type="entry name" value="Composite domain of metallo-dependent hydrolases"/>
    <property type="match status" value="2"/>
</dbReference>
<dbReference type="Gene3D" id="3.20.20.140">
    <property type="entry name" value="Metal-dependent hydrolases"/>
    <property type="match status" value="1"/>
</dbReference>
<dbReference type="EMBL" id="JBGMEL010000006">
    <property type="protein sequence ID" value="MFA0790459.1"/>
    <property type="molecule type" value="Genomic_DNA"/>
</dbReference>
<evidence type="ECO:0000256" key="2">
    <source>
        <dbReference type="ARBA" id="ARBA00022801"/>
    </source>
</evidence>
<evidence type="ECO:0000256" key="1">
    <source>
        <dbReference type="ARBA" id="ARBA00006745"/>
    </source>
</evidence>